<dbReference type="AlphaFoldDB" id="A0A380MUE7"/>
<dbReference type="EMBL" id="UHIC01000001">
    <property type="protein sequence ID" value="SUO94977.1"/>
    <property type="molecule type" value="Genomic_DNA"/>
</dbReference>
<feature type="transmembrane region" description="Helical" evidence="1">
    <location>
        <begin position="44"/>
        <end position="65"/>
    </location>
</feature>
<sequence length="71" mass="8564">MRQVFNKIFLLRFGNCIFTLKIDAYKVILKSFTDFYRMLQYSKIFILFFDAVCIENIVLVVDIFLSRHGMR</sequence>
<keyword evidence="1" id="KW-0472">Membrane</keyword>
<dbReference type="RefSeq" id="WP_072576701.1">
    <property type="nucleotide sequence ID" value="NZ_LWHB01000093.1"/>
</dbReference>
<evidence type="ECO:0000313" key="2">
    <source>
        <dbReference type="EMBL" id="SUO94977.1"/>
    </source>
</evidence>
<reference evidence="2 3" key="1">
    <citation type="submission" date="2018-06" db="EMBL/GenBank/DDBJ databases">
        <authorList>
            <consortium name="Pathogen Informatics"/>
            <person name="Doyle S."/>
        </authorList>
    </citation>
    <scope>NUCLEOTIDE SEQUENCE [LARGE SCALE GENOMIC DNA]</scope>
    <source>
        <strain evidence="2 3">NCTC13337</strain>
    </source>
</reference>
<evidence type="ECO:0000256" key="1">
    <source>
        <dbReference type="SAM" id="Phobius"/>
    </source>
</evidence>
<keyword evidence="1" id="KW-1133">Transmembrane helix</keyword>
<organism evidence="2 3">
    <name type="scientific">Suttonella ornithocola</name>
    <dbReference type="NCBI Taxonomy" id="279832"/>
    <lineage>
        <taxon>Bacteria</taxon>
        <taxon>Pseudomonadati</taxon>
        <taxon>Pseudomonadota</taxon>
        <taxon>Gammaproteobacteria</taxon>
        <taxon>Cardiobacteriales</taxon>
        <taxon>Cardiobacteriaceae</taxon>
        <taxon>Suttonella</taxon>
    </lineage>
</organism>
<name>A0A380MUE7_9GAMM</name>
<accession>A0A380MUE7</accession>
<keyword evidence="3" id="KW-1185">Reference proteome</keyword>
<dbReference type="Proteomes" id="UP000254601">
    <property type="component" value="Unassembled WGS sequence"/>
</dbReference>
<evidence type="ECO:0000313" key="3">
    <source>
        <dbReference type="Proteomes" id="UP000254601"/>
    </source>
</evidence>
<protein>
    <submittedName>
        <fullName evidence="2">Uncharacterized protein</fullName>
    </submittedName>
</protein>
<gene>
    <name evidence="2" type="ORF">NCTC13337_01026</name>
</gene>
<proteinExistence type="predicted"/>
<keyword evidence="1" id="KW-0812">Transmembrane</keyword>